<protein>
    <submittedName>
        <fullName evidence="1">Uncharacterized protein</fullName>
    </submittedName>
</protein>
<evidence type="ECO:0000313" key="1">
    <source>
        <dbReference type="EMBL" id="QBK87471.1"/>
    </source>
</evidence>
<gene>
    <name evidence="1" type="ORF">LCMAC201_03810</name>
</gene>
<reference evidence="1" key="1">
    <citation type="journal article" date="2019" name="MBio">
        <title>Virus Genomes from Deep Sea Sediments Expand the Ocean Megavirome and Support Independent Origins of Viral Gigantism.</title>
        <authorList>
            <person name="Backstrom D."/>
            <person name="Yutin N."/>
            <person name="Jorgensen S.L."/>
            <person name="Dharamshi J."/>
            <person name="Homa F."/>
            <person name="Zaremba-Niedwiedzka K."/>
            <person name="Spang A."/>
            <person name="Wolf Y.I."/>
            <person name="Koonin E.V."/>
            <person name="Ettema T.J."/>
        </authorList>
    </citation>
    <scope>NUCLEOTIDE SEQUENCE</scope>
</reference>
<name>A0A481YX55_9VIRU</name>
<sequence length="66" mass="7534">MLYNVCFSDELFSGGNLKVDVEGTFTSLDDFLQVLLTLEITLDREHIGTEEGGRFYTKSVKNYLHL</sequence>
<dbReference type="EMBL" id="MK500353">
    <property type="protein sequence ID" value="QBK87471.1"/>
    <property type="molecule type" value="Genomic_DNA"/>
</dbReference>
<accession>A0A481YX55</accession>
<organism evidence="1">
    <name type="scientific">Marseillevirus LCMAC201</name>
    <dbReference type="NCBI Taxonomy" id="2506605"/>
    <lineage>
        <taxon>Viruses</taxon>
        <taxon>Varidnaviria</taxon>
        <taxon>Bamfordvirae</taxon>
        <taxon>Nucleocytoviricota</taxon>
        <taxon>Megaviricetes</taxon>
        <taxon>Pimascovirales</taxon>
        <taxon>Pimascovirales incertae sedis</taxon>
        <taxon>Marseilleviridae</taxon>
    </lineage>
</organism>
<proteinExistence type="predicted"/>